<dbReference type="InterPro" id="IPR017941">
    <property type="entry name" value="Rieske_2Fe-2S"/>
</dbReference>
<dbReference type="GO" id="GO:0051537">
    <property type="term" value="F:2 iron, 2 sulfur cluster binding"/>
    <property type="evidence" value="ECO:0007669"/>
    <property type="project" value="UniProtKB-KW"/>
</dbReference>
<proteinExistence type="predicted"/>
<organism evidence="6 7">
    <name type="scientific">Rhizorhabdus histidinilytica</name>
    <dbReference type="NCBI Taxonomy" id="439228"/>
    <lineage>
        <taxon>Bacteria</taxon>
        <taxon>Pseudomonadati</taxon>
        <taxon>Pseudomonadota</taxon>
        <taxon>Alphaproteobacteria</taxon>
        <taxon>Sphingomonadales</taxon>
        <taxon>Sphingomonadaceae</taxon>
        <taxon>Rhizorhabdus</taxon>
    </lineage>
</organism>
<evidence type="ECO:0000256" key="4">
    <source>
        <dbReference type="ARBA" id="ARBA00023014"/>
    </source>
</evidence>
<dbReference type="GO" id="GO:0046872">
    <property type="term" value="F:metal ion binding"/>
    <property type="evidence" value="ECO:0007669"/>
    <property type="project" value="UniProtKB-KW"/>
</dbReference>
<dbReference type="EMBL" id="FUYM01000003">
    <property type="protein sequence ID" value="SKB47207.1"/>
    <property type="molecule type" value="Genomic_DNA"/>
</dbReference>
<evidence type="ECO:0000313" key="7">
    <source>
        <dbReference type="Proteomes" id="UP000189818"/>
    </source>
</evidence>
<keyword evidence="3" id="KW-0408">Iron</keyword>
<evidence type="ECO:0000313" key="6">
    <source>
        <dbReference type="EMBL" id="SKB47207.1"/>
    </source>
</evidence>
<evidence type="ECO:0000256" key="1">
    <source>
        <dbReference type="ARBA" id="ARBA00022714"/>
    </source>
</evidence>
<dbReference type="Proteomes" id="UP000189818">
    <property type="component" value="Unassembled WGS sequence"/>
</dbReference>
<gene>
    <name evidence="6" type="ORF">SAMN06295920_10353</name>
</gene>
<name>A0A1T5BJF9_9SPHN</name>
<feature type="domain" description="Rieske" evidence="5">
    <location>
        <begin position="12"/>
        <end position="108"/>
    </location>
</feature>
<dbReference type="GO" id="GO:0051213">
    <property type="term" value="F:dioxygenase activity"/>
    <property type="evidence" value="ECO:0007669"/>
    <property type="project" value="UniProtKB-KW"/>
</dbReference>
<evidence type="ECO:0000259" key="5">
    <source>
        <dbReference type="PROSITE" id="PS51296"/>
    </source>
</evidence>
<keyword evidence="6" id="KW-0560">Oxidoreductase</keyword>
<reference evidence="7" key="1">
    <citation type="submission" date="2017-02" db="EMBL/GenBank/DDBJ databases">
        <authorList>
            <person name="Varghese N."/>
            <person name="Submissions S."/>
        </authorList>
    </citation>
    <scope>NUCLEOTIDE SEQUENCE [LARGE SCALE GENOMIC DNA]</scope>
    <source>
        <strain evidence="7">UM2</strain>
    </source>
</reference>
<dbReference type="PANTHER" id="PTHR21496:SF23">
    <property type="entry name" value="3-PHENYLPROPIONATE_CINNAMIC ACID DIOXYGENASE FERREDOXIN SUBUNIT"/>
    <property type="match status" value="1"/>
</dbReference>
<dbReference type="CDD" id="cd03528">
    <property type="entry name" value="Rieske_RO_ferredoxin"/>
    <property type="match status" value="1"/>
</dbReference>
<keyword evidence="4" id="KW-0411">Iron-sulfur</keyword>
<dbReference type="InterPro" id="IPR036922">
    <property type="entry name" value="Rieske_2Fe-2S_sf"/>
</dbReference>
<dbReference type="Gene3D" id="2.102.10.10">
    <property type="entry name" value="Rieske [2Fe-2S] iron-sulphur domain"/>
    <property type="match status" value="1"/>
</dbReference>
<accession>A0A1T5BJF9</accession>
<evidence type="ECO:0000256" key="3">
    <source>
        <dbReference type="ARBA" id="ARBA00023004"/>
    </source>
</evidence>
<evidence type="ECO:0000256" key="2">
    <source>
        <dbReference type="ARBA" id="ARBA00022723"/>
    </source>
</evidence>
<dbReference type="AlphaFoldDB" id="A0A1T5BJF9"/>
<keyword evidence="1" id="KW-0001">2Fe-2S</keyword>
<dbReference type="PANTHER" id="PTHR21496">
    <property type="entry name" value="FERREDOXIN-RELATED"/>
    <property type="match status" value="1"/>
</dbReference>
<keyword evidence="2" id="KW-0479">Metal-binding</keyword>
<keyword evidence="6" id="KW-0223">Dioxygenase</keyword>
<dbReference type="SUPFAM" id="SSF50022">
    <property type="entry name" value="ISP domain"/>
    <property type="match status" value="1"/>
</dbReference>
<dbReference type="Pfam" id="PF00355">
    <property type="entry name" value="Rieske"/>
    <property type="match status" value="1"/>
</dbReference>
<keyword evidence="7" id="KW-1185">Reference proteome</keyword>
<dbReference type="STRING" id="439228.SAMN06295920_10353"/>
<protein>
    <submittedName>
        <fullName evidence="6">p-cumate 2,3-dioxygenase ferredoxin subunit</fullName>
    </submittedName>
</protein>
<sequence length="110" mass="11851">MATQETGADVTIRLCATDDIPEGEVRQFAVDDGRTLAVYRLDGDYFATDDLCTHGDASLSEGEIEDGKILCPYHMGSFDIRTGEACAAPCSIAIRTYKLAVDGDDVLLLD</sequence>
<dbReference type="PROSITE" id="PS51296">
    <property type="entry name" value="RIESKE"/>
    <property type="match status" value="1"/>
</dbReference>